<name>A0A0C2T7E8_AMAMK</name>
<evidence type="ECO:0000313" key="3">
    <source>
        <dbReference type="Proteomes" id="UP000054549"/>
    </source>
</evidence>
<keyword evidence="1" id="KW-1133">Transmembrane helix</keyword>
<feature type="transmembrane region" description="Helical" evidence="1">
    <location>
        <begin position="25"/>
        <end position="45"/>
    </location>
</feature>
<dbReference type="HOGENOM" id="CLU_3105881_0_0_1"/>
<reference evidence="2 3" key="1">
    <citation type="submission" date="2014-04" db="EMBL/GenBank/DDBJ databases">
        <title>Evolutionary Origins and Diversification of the Mycorrhizal Mutualists.</title>
        <authorList>
            <consortium name="DOE Joint Genome Institute"/>
            <consortium name="Mycorrhizal Genomics Consortium"/>
            <person name="Kohler A."/>
            <person name="Kuo A."/>
            <person name="Nagy L.G."/>
            <person name="Floudas D."/>
            <person name="Copeland A."/>
            <person name="Barry K.W."/>
            <person name="Cichocki N."/>
            <person name="Veneault-Fourrey C."/>
            <person name="LaButti K."/>
            <person name="Lindquist E.A."/>
            <person name="Lipzen A."/>
            <person name="Lundell T."/>
            <person name="Morin E."/>
            <person name="Murat C."/>
            <person name="Riley R."/>
            <person name="Ohm R."/>
            <person name="Sun H."/>
            <person name="Tunlid A."/>
            <person name="Henrissat B."/>
            <person name="Grigoriev I.V."/>
            <person name="Hibbett D.S."/>
            <person name="Martin F."/>
        </authorList>
    </citation>
    <scope>NUCLEOTIDE SEQUENCE [LARGE SCALE GENOMIC DNA]</scope>
    <source>
        <strain evidence="2 3">Koide BX008</strain>
    </source>
</reference>
<keyword evidence="3" id="KW-1185">Reference proteome</keyword>
<sequence length="51" mass="5321">MFGFTVLVAASVRQGGMFSDVFMAFGSYLAHAVVGSAISGLAVMGRSYISR</sequence>
<dbReference type="AlphaFoldDB" id="A0A0C2T7E8"/>
<gene>
    <name evidence="2" type="ORF">M378DRAFT_165703</name>
</gene>
<accession>A0A0C2T7E8</accession>
<dbReference type="EMBL" id="KN818270">
    <property type="protein sequence ID" value="KIL62494.1"/>
    <property type="molecule type" value="Genomic_DNA"/>
</dbReference>
<keyword evidence="1" id="KW-0812">Transmembrane</keyword>
<proteinExistence type="predicted"/>
<evidence type="ECO:0000256" key="1">
    <source>
        <dbReference type="SAM" id="Phobius"/>
    </source>
</evidence>
<dbReference type="InParanoid" id="A0A0C2T7E8"/>
<evidence type="ECO:0000313" key="2">
    <source>
        <dbReference type="EMBL" id="KIL62494.1"/>
    </source>
</evidence>
<dbReference type="Proteomes" id="UP000054549">
    <property type="component" value="Unassembled WGS sequence"/>
</dbReference>
<organism evidence="2 3">
    <name type="scientific">Amanita muscaria (strain Koide BX008)</name>
    <dbReference type="NCBI Taxonomy" id="946122"/>
    <lineage>
        <taxon>Eukaryota</taxon>
        <taxon>Fungi</taxon>
        <taxon>Dikarya</taxon>
        <taxon>Basidiomycota</taxon>
        <taxon>Agaricomycotina</taxon>
        <taxon>Agaricomycetes</taxon>
        <taxon>Agaricomycetidae</taxon>
        <taxon>Agaricales</taxon>
        <taxon>Pluteineae</taxon>
        <taxon>Amanitaceae</taxon>
        <taxon>Amanita</taxon>
    </lineage>
</organism>
<keyword evidence="1" id="KW-0472">Membrane</keyword>
<protein>
    <submittedName>
        <fullName evidence="2">Uncharacterized protein</fullName>
    </submittedName>
</protein>